<dbReference type="Pfam" id="PF05488">
    <property type="entry name" value="PAAR_motif"/>
    <property type="match status" value="1"/>
</dbReference>
<protein>
    <submittedName>
        <fullName evidence="1">PAAR motif family protein</fullName>
    </submittedName>
</protein>
<evidence type="ECO:0000313" key="2">
    <source>
        <dbReference type="Proteomes" id="UP000020735"/>
    </source>
</evidence>
<dbReference type="Gene3D" id="2.60.200.60">
    <property type="match status" value="1"/>
</dbReference>
<evidence type="ECO:0000313" key="1">
    <source>
        <dbReference type="EMBL" id="EXC44938.1"/>
    </source>
</evidence>
<dbReference type="AlphaFoldDB" id="A0A009RW93"/>
<dbReference type="EMBL" id="JEXJ01000143">
    <property type="protein sequence ID" value="EXC44938.1"/>
    <property type="molecule type" value="Genomic_DNA"/>
</dbReference>
<dbReference type="CDD" id="cd14744">
    <property type="entry name" value="PAAR_CT_2"/>
    <property type="match status" value="1"/>
</dbReference>
<reference evidence="1 2" key="1">
    <citation type="submission" date="2014-02" db="EMBL/GenBank/DDBJ databases">
        <title>Comparative genomics and transcriptomics to identify genetic mechanisms underlying the emergence of carbapenem resistant Acinetobacter baumannii (CRAb).</title>
        <authorList>
            <person name="Harris A.D."/>
            <person name="Johnson K.J."/>
            <person name="George J."/>
            <person name="Shefchek K."/>
            <person name="Daugherty S.C."/>
            <person name="Parankush S."/>
            <person name="Sadzewicz L."/>
            <person name="Tallon L."/>
            <person name="Sengamalay N."/>
            <person name="Hazen T.H."/>
            <person name="Rasko D.A."/>
        </authorList>
    </citation>
    <scope>NUCLEOTIDE SEQUENCE [LARGE SCALE GENOMIC DNA]</scope>
    <source>
        <strain evidence="1 2">99063</strain>
    </source>
</reference>
<sequence>MAKGFAIHNAITDHGGIIPSTQSRSSQMENLFVRAGDGHMCPKCRCWSVVIKSHDHVIFDGKPGAYAGDKLSCGATIQPQQSHVVGESGSPYSGKETTQKNNFSENNIEKKVTEITWSYGNNFNPLNDKSRFFNDLNIHIKTTGYSQGENVSISIEPENSDISTFEPFAITIKVDSNGEGIQKDVFCGKTLIIDTEY</sequence>
<dbReference type="Proteomes" id="UP000020735">
    <property type="component" value="Unassembled WGS sequence"/>
</dbReference>
<comment type="caution">
    <text evidence="1">The sequence shown here is derived from an EMBL/GenBank/DDBJ whole genome shotgun (WGS) entry which is preliminary data.</text>
</comment>
<dbReference type="InterPro" id="IPR008727">
    <property type="entry name" value="PAAR_motif"/>
</dbReference>
<gene>
    <name evidence="1" type="ORF">J529_3972</name>
</gene>
<dbReference type="PATRIC" id="fig|1310630.3.peg.3809"/>
<organism evidence="1 2">
    <name type="scientific">Acinetobacter baumannii 99063</name>
    <dbReference type="NCBI Taxonomy" id="1310630"/>
    <lineage>
        <taxon>Bacteria</taxon>
        <taxon>Pseudomonadati</taxon>
        <taxon>Pseudomonadota</taxon>
        <taxon>Gammaproteobacteria</taxon>
        <taxon>Moraxellales</taxon>
        <taxon>Moraxellaceae</taxon>
        <taxon>Acinetobacter</taxon>
        <taxon>Acinetobacter calcoaceticus/baumannii complex</taxon>
    </lineage>
</organism>
<dbReference type="RefSeq" id="WP_032069135.1">
    <property type="nucleotide sequence ID" value="NZ_JEXJ01000143.1"/>
</dbReference>
<name>A0A009RW93_ACIBA</name>
<proteinExistence type="predicted"/>
<accession>A0A009RW93</accession>